<dbReference type="Proteomes" id="UP000054248">
    <property type="component" value="Unassembled WGS sequence"/>
</dbReference>
<evidence type="ECO:0000313" key="1">
    <source>
        <dbReference type="EMBL" id="KIO31539.1"/>
    </source>
</evidence>
<accession>A0A0C3QTI7</accession>
<reference evidence="1 2" key="1">
    <citation type="submission" date="2014-04" db="EMBL/GenBank/DDBJ databases">
        <authorList>
            <consortium name="DOE Joint Genome Institute"/>
            <person name="Kuo A."/>
            <person name="Girlanda M."/>
            <person name="Perotto S."/>
            <person name="Kohler A."/>
            <person name="Nagy L.G."/>
            <person name="Floudas D."/>
            <person name="Copeland A."/>
            <person name="Barry K.W."/>
            <person name="Cichocki N."/>
            <person name="Veneault-Fourrey C."/>
            <person name="LaButti K."/>
            <person name="Lindquist E.A."/>
            <person name="Lipzen A."/>
            <person name="Lundell T."/>
            <person name="Morin E."/>
            <person name="Murat C."/>
            <person name="Sun H."/>
            <person name="Tunlid A."/>
            <person name="Henrissat B."/>
            <person name="Grigoriev I.V."/>
            <person name="Hibbett D.S."/>
            <person name="Martin F."/>
            <person name="Nordberg H.P."/>
            <person name="Cantor M.N."/>
            <person name="Hua S.X."/>
        </authorList>
    </citation>
    <scope>NUCLEOTIDE SEQUENCE [LARGE SCALE GENOMIC DNA]</scope>
    <source>
        <strain evidence="1 2">MUT 4182</strain>
    </source>
</reference>
<organism evidence="1 2">
    <name type="scientific">Tulasnella calospora MUT 4182</name>
    <dbReference type="NCBI Taxonomy" id="1051891"/>
    <lineage>
        <taxon>Eukaryota</taxon>
        <taxon>Fungi</taxon>
        <taxon>Dikarya</taxon>
        <taxon>Basidiomycota</taxon>
        <taxon>Agaricomycotina</taxon>
        <taxon>Agaricomycetes</taxon>
        <taxon>Cantharellales</taxon>
        <taxon>Tulasnellaceae</taxon>
        <taxon>Tulasnella</taxon>
    </lineage>
</organism>
<reference evidence="2" key="2">
    <citation type="submission" date="2015-01" db="EMBL/GenBank/DDBJ databases">
        <title>Evolutionary Origins and Diversification of the Mycorrhizal Mutualists.</title>
        <authorList>
            <consortium name="DOE Joint Genome Institute"/>
            <consortium name="Mycorrhizal Genomics Consortium"/>
            <person name="Kohler A."/>
            <person name="Kuo A."/>
            <person name="Nagy L.G."/>
            <person name="Floudas D."/>
            <person name="Copeland A."/>
            <person name="Barry K.W."/>
            <person name="Cichocki N."/>
            <person name="Veneault-Fourrey C."/>
            <person name="LaButti K."/>
            <person name="Lindquist E.A."/>
            <person name="Lipzen A."/>
            <person name="Lundell T."/>
            <person name="Morin E."/>
            <person name="Murat C."/>
            <person name="Riley R."/>
            <person name="Ohm R."/>
            <person name="Sun H."/>
            <person name="Tunlid A."/>
            <person name="Henrissat B."/>
            <person name="Grigoriev I.V."/>
            <person name="Hibbett D.S."/>
            <person name="Martin F."/>
        </authorList>
    </citation>
    <scope>NUCLEOTIDE SEQUENCE [LARGE SCALE GENOMIC DNA]</scope>
    <source>
        <strain evidence="2">MUT 4182</strain>
    </source>
</reference>
<gene>
    <name evidence="1" type="ORF">M407DRAFT_5003</name>
</gene>
<dbReference type="EMBL" id="KN822962">
    <property type="protein sequence ID" value="KIO31539.1"/>
    <property type="molecule type" value="Genomic_DNA"/>
</dbReference>
<dbReference type="HOGENOM" id="CLU_455078_0_0_1"/>
<evidence type="ECO:0000313" key="2">
    <source>
        <dbReference type="Proteomes" id="UP000054248"/>
    </source>
</evidence>
<protein>
    <submittedName>
        <fullName evidence="1">Uncharacterized protein</fullName>
    </submittedName>
</protein>
<proteinExistence type="predicted"/>
<dbReference type="OrthoDB" id="3328979at2759"/>
<name>A0A0C3QTI7_9AGAM</name>
<keyword evidence="2" id="KW-1185">Reference proteome</keyword>
<sequence length="600" mass="68337">MTSDLDDHVTTALNICNLSAAGCDAVLSNPGTWPRLLTLSTQALQTWRNQPTSGNQRNVEILGAALGHLLLLCPEDGRKWRELHEKFPSRLFASHNVRLSHLQYVLTSLPNRDVRCDNSEYCLKLVFLRLALRRNHLHLWTGIGHLTRKPYDDEILCLVAGMISVQGGSSESTSSFQLGPPETGYGSITESSARVSVIGTLASALRTFSSTAHNLEGINLDLCTAFMRRIREFAAQDAMGDTLRESLWKTLNRLSWKMARGQSREDAFCIRFWAEWICLLRTLHRPTSATEWREDVLSALWTALERVIHEQGYHSAAHILDHNLVLDLFRLIIMDSKGGGLYDLENHPRLLEHMSSHLAVEVTGLEGEGWLDLLFHNRNRLFCTETETLQDIWIQNGLYRHVLSLLRASQTKKDLYHALTILEDIAVSPRRNKKLIESGFIKAAVEVMLRINELQASFDPQWRLWERFAFEAILSMWKRAEGRLGLAWPTDEFIFAINPALTRLARSMERKPIQDLAELQEPGLYIPGSLQRSDGYKHPYDGLITFIYDIKSRRSQAFLVARGLDVAMNRICDLTPFRAPFQFTLVTFFCRDSQAPITVT</sequence>
<dbReference type="AlphaFoldDB" id="A0A0C3QTI7"/>